<feature type="domain" description="HTH lacI-type" evidence="4">
    <location>
        <begin position="9"/>
        <end position="63"/>
    </location>
</feature>
<dbReference type="EMBL" id="BMKX01000012">
    <property type="protein sequence ID" value="GGJ72646.1"/>
    <property type="molecule type" value="Genomic_DNA"/>
</dbReference>
<dbReference type="PROSITE" id="PS50932">
    <property type="entry name" value="HTH_LACI_2"/>
    <property type="match status" value="1"/>
</dbReference>
<dbReference type="RefSeq" id="WP_096254173.1">
    <property type="nucleotide sequence ID" value="NZ_BMKX01000012.1"/>
</dbReference>
<evidence type="ECO:0000313" key="6">
    <source>
        <dbReference type="EMBL" id="GGJ72646.1"/>
    </source>
</evidence>
<dbReference type="PANTHER" id="PTHR30146:SF109">
    <property type="entry name" value="HTH-TYPE TRANSCRIPTIONAL REGULATOR GALS"/>
    <property type="match status" value="1"/>
</dbReference>
<dbReference type="InterPro" id="IPR010982">
    <property type="entry name" value="Lambda_DNA-bd_dom_sf"/>
</dbReference>
<evidence type="ECO:0000256" key="2">
    <source>
        <dbReference type="ARBA" id="ARBA00023125"/>
    </source>
</evidence>
<dbReference type="Gene3D" id="3.40.50.2300">
    <property type="match status" value="2"/>
</dbReference>
<evidence type="ECO:0000259" key="4">
    <source>
        <dbReference type="PROSITE" id="PS50932"/>
    </source>
</evidence>
<gene>
    <name evidence="6" type="ORF">GCM10007173_34510</name>
</gene>
<accession>A0ABQ2DVA9</accession>
<dbReference type="Pfam" id="PF13377">
    <property type="entry name" value="Peripla_BP_3"/>
    <property type="match status" value="1"/>
</dbReference>
<dbReference type="InterPro" id="IPR046335">
    <property type="entry name" value="LacI/GalR-like_sensor"/>
</dbReference>
<dbReference type="InterPro" id="IPR028082">
    <property type="entry name" value="Peripla_BP_I"/>
</dbReference>
<dbReference type="SUPFAM" id="SSF47413">
    <property type="entry name" value="lambda repressor-like DNA-binding domains"/>
    <property type="match status" value="1"/>
</dbReference>
<dbReference type="PROSITE" id="PS50943">
    <property type="entry name" value="HTH_CROC1"/>
    <property type="match status" value="1"/>
</dbReference>
<dbReference type="CDD" id="cd01392">
    <property type="entry name" value="HTH_LacI"/>
    <property type="match status" value="1"/>
</dbReference>
<keyword evidence="1" id="KW-0805">Transcription regulation</keyword>
<keyword evidence="7" id="KW-1185">Reference proteome</keyword>
<dbReference type="InterPro" id="IPR000843">
    <property type="entry name" value="HTH_LacI"/>
</dbReference>
<dbReference type="Proteomes" id="UP000606115">
    <property type="component" value="Unassembled WGS sequence"/>
</dbReference>
<dbReference type="SUPFAM" id="SSF53822">
    <property type="entry name" value="Periplasmic binding protein-like I"/>
    <property type="match status" value="1"/>
</dbReference>
<evidence type="ECO:0000259" key="5">
    <source>
        <dbReference type="PROSITE" id="PS50943"/>
    </source>
</evidence>
<evidence type="ECO:0000313" key="7">
    <source>
        <dbReference type="Proteomes" id="UP000606115"/>
    </source>
</evidence>
<dbReference type="CDD" id="cd06267">
    <property type="entry name" value="PBP1_LacI_sugar_binding-like"/>
    <property type="match status" value="1"/>
</dbReference>
<dbReference type="Pfam" id="PF00356">
    <property type="entry name" value="LacI"/>
    <property type="match status" value="1"/>
</dbReference>
<sequence length="339" mass="35646">MPEPRKQQPTLELVAERAGVSRATVSRVVNGSDKVKADVVRAVEKAIAELNYVPNRAARSLAQGRTNSIALVIPESTAKFFADPYFASVIQGAAMYLSTTEFTLSLLIATESDPTKTSRYLRGGNVDGALILSHHADDSSYSELAGSLPLVFGGRPMSNENGNVFVVDVDNAAAARKATEAMLKTGRKHPVTISGPQNMGAAIDRQRGFEQAVHEAGLPAGPVAVGDFTPDSGESAMRELLASGAKIDSLFAASAQMAFGAMKVIADAGLMVPSDIAIATIDDDSFARNASPALTTVAQNAEEQGAKMAEVVVQRINGESVPERIIMPTKLILRGSHGV</sequence>
<keyword evidence="2" id="KW-0238">DNA-binding</keyword>
<feature type="domain" description="HTH cro/C1-type" evidence="5">
    <location>
        <begin position="10"/>
        <end position="53"/>
    </location>
</feature>
<name>A0ABQ2DVA9_9MICC</name>
<organism evidence="6 7">
    <name type="scientific">Glutamicibacter ardleyensis</name>
    <dbReference type="NCBI Taxonomy" id="225894"/>
    <lineage>
        <taxon>Bacteria</taxon>
        <taxon>Bacillati</taxon>
        <taxon>Actinomycetota</taxon>
        <taxon>Actinomycetes</taxon>
        <taxon>Micrococcales</taxon>
        <taxon>Micrococcaceae</taxon>
        <taxon>Glutamicibacter</taxon>
    </lineage>
</organism>
<dbReference type="SMART" id="SM00354">
    <property type="entry name" value="HTH_LACI"/>
    <property type="match status" value="1"/>
</dbReference>
<dbReference type="PANTHER" id="PTHR30146">
    <property type="entry name" value="LACI-RELATED TRANSCRIPTIONAL REPRESSOR"/>
    <property type="match status" value="1"/>
</dbReference>
<dbReference type="InterPro" id="IPR001387">
    <property type="entry name" value="Cro/C1-type_HTH"/>
</dbReference>
<dbReference type="Gene3D" id="1.10.260.40">
    <property type="entry name" value="lambda repressor-like DNA-binding domains"/>
    <property type="match status" value="1"/>
</dbReference>
<evidence type="ECO:0000256" key="3">
    <source>
        <dbReference type="ARBA" id="ARBA00023163"/>
    </source>
</evidence>
<protein>
    <submittedName>
        <fullName evidence="6">LacI family transcriptional regulator</fullName>
    </submittedName>
</protein>
<comment type="caution">
    <text evidence="6">The sequence shown here is derived from an EMBL/GenBank/DDBJ whole genome shotgun (WGS) entry which is preliminary data.</text>
</comment>
<proteinExistence type="predicted"/>
<dbReference type="GeneID" id="303305786"/>
<reference evidence="7" key="1">
    <citation type="journal article" date="2019" name="Int. J. Syst. Evol. Microbiol.">
        <title>The Global Catalogue of Microorganisms (GCM) 10K type strain sequencing project: providing services to taxonomists for standard genome sequencing and annotation.</title>
        <authorList>
            <consortium name="The Broad Institute Genomics Platform"/>
            <consortium name="The Broad Institute Genome Sequencing Center for Infectious Disease"/>
            <person name="Wu L."/>
            <person name="Ma J."/>
        </authorList>
    </citation>
    <scope>NUCLEOTIDE SEQUENCE [LARGE SCALE GENOMIC DNA]</scope>
    <source>
        <strain evidence="7">CGMCC 1.3685</strain>
    </source>
</reference>
<keyword evidence="3" id="KW-0804">Transcription</keyword>
<evidence type="ECO:0000256" key="1">
    <source>
        <dbReference type="ARBA" id="ARBA00023015"/>
    </source>
</evidence>